<feature type="compositionally biased region" description="Gly residues" evidence="1">
    <location>
        <begin position="1"/>
        <end position="10"/>
    </location>
</feature>
<dbReference type="Proteomes" id="UP000241167">
    <property type="component" value="Unassembled WGS sequence"/>
</dbReference>
<dbReference type="EMBL" id="PXYI01000004">
    <property type="protein sequence ID" value="PSJ39860.1"/>
    <property type="molecule type" value="Genomic_DNA"/>
</dbReference>
<dbReference type="InterPro" id="IPR050237">
    <property type="entry name" value="ATP-dep_AMP-bd_enzyme"/>
</dbReference>
<dbReference type="PANTHER" id="PTHR43767:SF10">
    <property type="entry name" value="SURFACTIN SYNTHASE SUBUNIT 1"/>
    <property type="match status" value="1"/>
</dbReference>
<dbReference type="Gene3D" id="3.40.50.12780">
    <property type="entry name" value="N-terminal domain of ligase-like"/>
    <property type="match status" value="1"/>
</dbReference>
<accession>A0A2P7QPI2</accession>
<dbReference type="InterPro" id="IPR000873">
    <property type="entry name" value="AMP-dep_synth/lig_dom"/>
</dbReference>
<dbReference type="SUPFAM" id="SSF56801">
    <property type="entry name" value="Acetyl-CoA synthetase-like"/>
    <property type="match status" value="1"/>
</dbReference>
<sequence length="566" mass="60206">MASNRPGGGQWRASRRNQDKRSNRHGRASSSAPFSAATASQSSNSSTPAAKALIPFASDVAQPGAKVQAPDPTPRPLDHVTGFGAPTAPALLTREGVLSYAELEEAVARLAGALRARELVPGSRVASWLPKSRMTSLLPLACARAGLVNVPINPLLKRTQVAHILADSGANLLISGKARLATLAQADLPCPALAEEEGAALLASEERLDPSSADPDDLAALLYTSGSTGRPKGVMLSHANLWLGAISVASYLGLTPEDRVLGVLPLSFDYGQNQLLSTWAAGAAVVPIEYLAAKDVIRAIEAHHITTLAGVPPLWVQLVEAAWPPLAALSLRRLTNSGGRVPVSIVRRLRELFPAAEIHLMYGLTEAFRSTTLDPALLDDHPDSIGAAIPFAEVLAIRPDGRVAEPGEEGELVHAGPLVAKGYWSDPERTAERFRPAPAESRHGGIAVWSGDRVRTDADGLLYFVGREDAMIKTSGNRVSPTEVEEAAVASGLVAEAVALGYPDHRLGEAIALIVRGHGPDEALRAFLRRELPNFMQPSAILWREELPRSPNGKLDRERLKQELMA</sequence>
<dbReference type="InterPro" id="IPR017529">
    <property type="entry name" value="AcylCoA_ligase_PEP_1"/>
</dbReference>
<comment type="caution">
    <text evidence="4">The sequence shown here is derived from an EMBL/GenBank/DDBJ whole genome shotgun (WGS) entry which is preliminary data.</text>
</comment>
<reference evidence="4 5" key="1">
    <citation type="submission" date="2018-03" db="EMBL/GenBank/DDBJ databases">
        <title>The draft genome of Sphingosinicella sp. GL-C-18.</title>
        <authorList>
            <person name="Liu L."/>
            <person name="Li L."/>
            <person name="Liang L."/>
            <person name="Zhang X."/>
            <person name="Wang T."/>
        </authorList>
    </citation>
    <scope>NUCLEOTIDE SEQUENCE [LARGE SCALE GENOMIC DNA]</scope>
    <source>
        <strain evidence="4 5">GL-C-18</strain>
    </source>
</reference>
<dbReference type="InterPro" id="IPR020459">
    <property type="entry name" value="AMP-binding"/>
</dbReference>
<dbReference type="PRINTS" id="PR00154">
    <property type="entry name" value="AMPBINDING"/>
</dbReference>
<dbReference type="GO" id="GO:0016877">
    <property type="term" value="F:ligase activity, forming carbon-sulfur bonds"/>
    <property type="evidence" value="ECO:0007669"/>
    <property type="project" value="UniProtKB-ARBA"/>
</dbReference>
<dbReference type="InterPro" id="IPR020845">
    <property type="entry name" value="AMP-binding_CS"/>
</dbReference>
<dbReference type="OrthoDB" id="9803968at2"/>
<dbReference type="InterPro" id="IPR025110">
    <property type="entry name" value="AMP-bd_C"/>
</dbReference>
<feature type="domain" description="AMP-dependent synthetase/ligase" evidence="2">
    <location>
        <begin position="86"/>
        <end position="424"/>
    </location>
</feature>
<keyword evidence="5" id="KW-1185">Reference proteome</keyword>
<feature type="region of interest" description="Disordered" evidence="1">
    <location>
        <begin position="1"/>
        <end position="50"/>
    </location>
</feature>
<evidence type="ECO:0000313" key="5">
    <source>
        <dbReference type="Proteomes" id="UP000241167"/>
    </source>
</evidence>
<dbReference type="AlphaFoldDB" id="A0A2P7QPI2"/>
<dbReference type="PANTHER" id="PTHR43767">
    <property type="entry name" value="LONG-CHAIN-FATTY-ACID--COA LIGASE"/>
    <property type="match status" value="1"/>
</dbReference>
<dbReference type="NCBIfam" id="TIGR03098">
    <property type="entry name" value="ligase_PEP_1"/>
    <property type="match status" value="1"/>
</dbReference>
<keyword evidence="4" id="KW-0436">Ligase</keyword>
<feature type="compositionally biased region" description="Low complexity" evidence="1">
    <location>
        <begin position="28"/>
        <end position="50"/>
    </location>
</feature>
<proteinExistence type="predicted"/>
<dbReference type="Pfam" id="PF13193">
    <property type="entry name" value="AMP-binding_C"/>
    <property type="match status" value="1"/>
</dbReference>
<evidence type="ECO:0000259" key="2">
    <source>
        <dbReference type="Pfam" id="PF00501"/>
    </source>
</evidence>
<gene>
    <name evidence="4" type="ORF">C7I55_14975</name>
</gene>
<protein>
    <submittedName>
        <fullName evidence="4">Acyl-CoA ligase (AMP-forming), exosortase A system-associated</fullName>
    </submittedName>
</protein>
<evidence type="ECO:0000313" key="4">
    <source>
        <dbReference type="EMBL" id="PSJ39860.1"/>
    </source>
</evidence>
<dbReference type="InterPro" id="IPR042099">
    <property type="entry name" value="ANL_N_sf"/>
</dbReference>
<dbReference type="PROSITE" id="PS00455">
    <property type="entry name" value="AMP_BINDING"/>
    <property type="match status" value="1"/>
</dbReference>
<name>A0A2P7QPI2_9SPHN</name>
<dbReference type="Gene3D" id="3.30.300.30">
    <property type="match status" value="1"/>
</dbReference>
<feature type="domain" description="AMP-binding enzyme C-terminal" evidence="3">
    <location>
        <begin position="483"/>
        <end position="554"/>
    </location>
</feature>
<dbReference type="Pfam" id="PF00501">
    <property type="entry name" value="AMP-binding"/>
    <property type="match status" value="1"/>
</dbReference>
<dbReference type="InterPro" id="IPR045851">
    <property type="entry name" value="AMP-bd_C_sf"/>
</dbReference>
<evidence type="ECO:0000256" key="1">
    <source>
        <dbReference type="SAM" id="MobiDB-lite"/>
    </source>
</evidence>
<organism evidence="4 5">
    <name type="scientific">Allosphingosinicella deserti</name>
    <dbReference type="NCBI Taxonomy" id="2116704"/>
    <lineage>
        <taxon>Bacteria</taxon>
        <taxon>Pseudomonadati</taxon>
        <taxon>Pseudomonadota</taxon>
        <taxon>Alphaproteobacteria</taxon>
        <taxon>Sphingomonadales</taxon>
        <taxon>Sphingomonadaceae</taxon>
        <taxon>Allosphingosinicella</taxon>
    </lineage>
</organism>
<evidence type="ECO:0000259" key="3">
    <source>
        <dbReference type="Pfam" id="PF13193"/>
    </source>
</evidence>